<dbReference type="KEGG" id="bmyc:DJ92_4905"/>
<reference evidence="5 6" key="1">
    <citation type="submission" date="2017-09" db="EMBL/GenBank/DDBJ databases">
        <title>Large-scale bioinformatics analysis of Bacillus genomes uncovers conserved roles of natural products in bacterial physiology.</title>
        <authorList>
            <consortium name="Agbiome Team Llc"/>
            <person name="Bleich R.M."/>
            <person name="Grubbs K.J."/>
            <person name="Santa Maria K.C."/>
            <person name="Allen S.E."/>
            <person name="Farag S."/>
            <person name="Shank E.A."/>
            <person name="Bowers A."/>
        </authorList>
    </citation>
    <scope>NUCLEOTIDE SEQUENCE [LARGE SCALE GENOMIC DNA]</scope>
    <source>
        <strain evidence="3 5">AFS009893</strain>
        <strain evidence="4 6">AFS037265</strain>
    </source>
</reference>
<evidence type="ECO:0000313" key="6">
    <source>
        <dbReference type="Proteomes" id="UP000221918"/>
    </source>
</evidence>
<gene>
    <name evidence="3" type="ORF">CN613_04120</name>
    <name evidence="4" type="ORF">COF81_30310</name>
    <name evidence="2" type="ORF">FOS08_29110</name>
</gene>
<evidence type="ECO:0000313" key="5">
    <source>
        <dbReference type="Proteomes" id="UP000219775"/>
    </source>
</evidence>
<evidence type="ECO:0000256" key="1">
    <source>
        <dbReference type="SAM" id="Coils"/>
    </source>
</evidence>
<accession>A0A2A8AKZ3</accession>
<sequence>MDVQTTVNNKVTELLNHYFHRVKVNLVEEENQRELYEHELINELFPLFNVAGNDNMNRDFLIRFRLFVREIISEQEQKMKELEKTRDEEINVFDLVERKKIMNFMIN</sequence>
<dbReference type="Proteomes" id="UP000219775">
    <property type="component" value="Unassembled WGS sequence"/>
</dbReference>
<comment type="caution">
    <text evidence="3">The sequence shown here is derived from an EMBL/GenBank/DDBJ whole genome shotgun (WGS) entry which is preliminary data.</text>
</comment>
<organism evidence="3 5">
    <name type="scientific">Bacillus pseudomycoides</name>
    <dbReference type="NCBI Taxonomy" id="64104"/>
    <lineage>
        <taxon>Bacteria</taxon>
        <taxon>Bacillati</taxon>
        <taxon>Bacillota</taxon>
        <taxon>Bacilli</taxon>
        <taxon>Bacillales</taxon>
        <taxon>Bacillaceae</taxon>
        <taxon>Bacillus</taxon>
        <taxon>Bacillus cereus group</taxon>
    </lineage>
</organism>
<name>A0A2A8AKZ3_9BACI</name>
<evidence type="ECO:0000313" key="2">
    <source>
        <dbReference type="EMBL" id="MDR4329714.1"/>
    </source>
</evidence>
<dbReference type="Proteomes" id="UP000221918">
    <property type="component" value="Unassembled WGS sequence"/>
</dbReference>
<dbReference type="EMBL" id="NUTL01000240">
    <property type="protein sequence ID" value="PHE84061.1"/>
    <property type="molecule type" value="Genomic_DNA"/>
</dbReference>
<dbReference type="AlphaFoldDB" id="A0A2A8AKZ3"/>
<dbReference type="Proteomes" id="UP001248134">
    <property type="component" value="Unassembled WGS sequence"/>
</dbReference>
<dbReference type="EMBL" id="VLYX01000095">
    <property type="protein sequence ID" value="MDR4329714.1"/>
    <property type="molecule type" value="Genomic_DNA"/>
</dbReference>
<evidence type="ECO:0000313" key="3">
    <source>
        <dbReference type="EMBL" id="PEM71837.1"/>
    </source>
</evidence>
<dbReference type="EMBL" id="NUDP01000019">
    <property type="protein sequence ID" value="PEM71837.1"/>
    <property type="molecule type" value="Genomic_DNA"/>
</dbReference>
<dbReference type="RefSeq" id="WP_006097453.1">
    <property type="nucleotide sequence ID" value="NZ_CP007626.1"/>
</dbReference>
<evidence type="ECO:0000313" key="4">
    <source>
        <dbReference type="EMBL" id="PHE84061.1"/>
    </source>
</evidence>
<feature type="coiled-coil region" evidence="1">
    <location>
        <begin position="65"/>
        <end position="99"/>
    </location>
</feature>
<protein>
    <submittedName>
        <fullName evidence="3">Uncharacterized protein</fullName>
    </submittedName>
</protein>
<dbReference type="GeneID" id="34215633"/>
<reference evidence="2" key="2">
    <citation type="submission" date="2019-07" db="EMBL/GenBank/DDBJ databases">
        <title>Phylogenomic Reclassification of ATCC Bacillus Strains and Various Taxa within the Genus Bacillus.</title>
        <authorList>
            <person name="Riojas M.A."/>
            <person name="Frank A.M."/>
            <person name="Fenn S.L."/>
            <person name="King S.P."/>
            <person name="Brower S.M."/>
            <person name="Hazbon M.H."/>
        </authorList>
    </citation>
    <scope>NUCLEOTIDE SEQUENCE</scope>
    <source>
        <strain evidence="2">NR-12239</strain>
    </source>
</reference>
<proteinExistence type="predicted"/>
<keyword evidence="1" id="KW-0175">Coiled coil</keyword>